<accession>A0A9P8T4W9</accession>
<dbReference type="OrthoDB" id="10494840at2759"/>
<proteinExistence type="predicted"/>
<reference evidence="1" key="1">
    <citation type="journal article" date="2021" name="Open Biol.">
        <title>Shared evolutionary footprints suggest mitochondrial oxidative damage underlies multiple complex I losses in fungi.</title>
        <authorList>
            <person name="Schikora-Tamarit M.A."/>
            <person name="Marcet-Houben M."/>
            <person name="Nosek J."/>
            <person name="Gabaldon T."/>
        </authorList>
    </citation>
    <scope>NUCLEOTIDE SEQUENCE</scope>
    <source>
        <strain evidence="1">CBS6341</strain>
    </source>
</reference>
<comment type="caution">
    <text evidence="1">The sequence shown here is derived from an EMBL/GenBank/DDBJ whole genome shotgun (WGS) entry which is preliminary data.</text>
</comment>
<dbReference type="Proteomes" id="UP000769528">
    <property type="component" value="Unassembled WGS sequence"/>
</dbReference>
<name>A0A9P8T4W9_9ASCO</name>
<organism evidence="1 2">
    <name type="scientific">Wickerhamomyces mucosus</name>
    <dbReference type="NCBI Taxonomy" id="1378264"/>
    <lineage>
        <taxon>Eukaryota</taxon>
        <taxon>Fungi</taxon>
        <taxon>Dikarya</taxon>
        <taxon>Ascomycota</taxon>
        <taxon>Saccharomycotina</taxon>
        <taxon>Saccharomycetes</taxon>
        <taxon>Phaffomycetales</taxon>
        <taxon>Wickerhamomycetaceae</taxon>
        <taxon>Wickerhamomyces</taxon>
    </lineage>
</organism>
<gene>
    <name evidence="1" type="ORF">WICMUC_005661</name>
</gene>
<protein>
    <submittedName>
        <fullName evidence="1">Uncharacterized protein</fullName>
    </submittedName>
</protein>
<evidence type="ECO:0000313" key="1">
    <source>
        <dbReference type="EMBL" id="KAH3666393.1"/>
    </source>
</evidence>
<reference evidence="1" key="2">
    <citation type="submission" date="2021-01" db="EMBL/GenBank/DDBJ databases">
        <authorList>
            <person name="Schikora-Tamarit M.A."/>
        </authorList>
    </citation>
    <scope>NUCLEOTIDE SEQUENCE</scope>
    <source>
        <strain evidence="1">CBS6341</strain>
    </source>
</reference>
<keyword evidence="2" id="KW-1185">Reference proteome</keyword>
<sequence>MTSSIEESKRKASNPILLESLQDPPKKVHLEVTSDILQKYIHQHSLHLTKLIKILDELREIVLPFVYKINEDFNQLILFNTLDNEELYSTLNQIFKKFDLFYEALEKLEKDENDLHKSLSWDENLTALELVKAMKEKGLTL</sequence>
<evidence type="ECO:0000313" key="2">
    <source>
        <dbReference type="Proteomes" id="UP000769528"/>
    </source>
</evidence>
<dbReference type="AlphaFoldDB" id="A0A9P8T4W9"/>
<dbReference type="EMBL" id="JAEUBF010001445">
    <property type="protein sequence ID" value="KAH3666393.1"/>
    <property type="molecule type" value="Genomic_DNA"/>
</dbReference>